<dbReference type="EMBL" id="CP038013">
    <property type="protein sequence ID" value="QBQ07208.1"/>
    <property type="molecule type" value="Genomic_DNA"/>
</dbReference>
<dbReference type="InterPro" id="IPR050238">
    <property type="entry name" value="DNA_Rep/Repair_Clamp_Loader"/>
</dbReference>
<comment type="subunit">
    <text evidence="8">DNA polymerase III contains a core (composed of alpha, epsilon and theta chains) that associates with a tau subunit. This core dimerizes to form the POLIII' complex. PolIII' associates with the gamma complex (composed of gamma, delta, delta', psi and chi chains) and with the beta chain to form the complete DNA polymerase III complex.</text>
</comment>
<evidence type="ECO:0000256" key="9">
    <source>
        <dbReference type="SAM" id="Coils"/>
    </source>
</evidence>
<dbReference type="InterPro" id="IPR012763">
    <property type="entry name" value="DNA_pol_III_sug/sutau_N"/>
</dbReference>
<dbReference type="EC" id="2.7.7.7" evidence="8"/>
<dbReference type="Gene3D" id="3.40.50.300">
    <property type="entry name" value="P-loop containing nucleotide triphosphate hydrolases"/>
    <property type="match status" value="1"/>
</dbReference>
<evidence type="ECO:0000256" key="3">
    <source>
        <dbReference type="ARBA" id="ARBA00022741"/>
    </source>
</evidence>
<dbReference type="GO" id="GO:0009360">
    <property type="term" value="C:DNA polymerase III complex"/>
    <property type="evidence" value="ECO:0007669"/>
    <property type="project" value="InterPro"/>
</dbReference>
<dbReference type="InterPro" id="IPR027417">
    <property type="entry name" value="P-loop_NTPase"/>
</dbReference>
<dbReference type="NCBIfam" id="TIGR02397">
    <property type="entry name" value="dnaX_nterm"/>
    <property type="match status" value="1"/>
</dbReference>
<dbReference type="GO" id="GO:0005524">
    <property type="term" value="F:ATP binding"/>
    <property type="evidence" value="ECO:0007669"/>
    <property type="project" value="UniProtKB-KW"/>
</dbReference>
<dbReference type="SMART" id="SM00382">
    <property type="entry name" value="AAA"/>
    <property type="match status" value="1"/>
</dbReference>
<comment type="function">
    <text evidence="8">DNA polymerase III is a complex, multichain enzyme responsible for most of the replicative synthesis in bacteria. This DNA polymerase also exhibits 3' to 5' exonuclease activity.</text>
</comment>
<dbReference type="Gene3D" id="1.10.8.60">
    <property type="match status" value="1"/>
</dbReference>
<dbReference type="AlphaFoldDB" id="A0A4P7AHR2"/>
<keyword evidence="4" id="KW-0862">Zinc</keyword>
<dbReference type="InterPro" id="IPR045085">
    <property type="entry name" value="HLD_clamp_pol_III_gamma_tau"/>
</dbReference>
<evidence type="ECO:0000256" key="7">
    <source>
        <dbReference type="ARBA" id="ARBA00049244"/>
    </source>
</evidence>
<keyword evidence="2" id="KW-0479">Metal-binding</keyword>
<dbReference type="CDD" id="cd00009">
    <property type="entry name" value="AAA"/>
    <property type="match status" value="1"/>
</dbReference>
<reference evidence="11 12" key="1">
    <citation type="submission" date="2019-03" db="EMBL/GenBank/DDBJ databases">
        <title>Complete genome sequence of Spiroplasma gladiatoris TG-1 (DSM 22552).</title>
        <authorList>
            <person name="Lin Y.-C."/>
            <person name="Chou L."/>
            <person name="Kuo C.-H."/>
        </authorList>
    </citation>
    <scope>NUCLEOTIDE SEQUENCE [LARGE SCALE GENOMIC DNA]</scope>
    <source>
        <strain evidence="11 12">TG-1</strain>
    </source>
</reference>
<evidence type="ECO:0000256" key="1">
    <source>
        <dbReference type="ARBA" id="ARBA00006360"/>
    </source>
</evidence>
<dbReference type="GO" id="GO:0006261">
    <property type="term" value="P:DNA-templated DNA replication"/>
    <property type="evidence" value="ECO:0007669"/>
    <property type="project" value="TreeGrafter"/>
</dbReference>
<dbReference type="KEGG" id="sgq:SGLAD_v1c00070"/>
<keyword evidence="8" id="KW-0235">DNA replication</keyword>
<name>A0A4P7AHR2_9MOLU</name>
<evidence type="ECO:0000256" key="2">
    <source>
        <dbReference type="ARBA" id="ARBA00022723"/>
    </source>
</evidence>
<dbReference type="PANTHER" id="PTHR11669:SF0">
    <property type="entry name" value="PROTEIN STICHEL-LIKE 2"/>
    <property type="match status" value="1"/>
</dbReference>
<sequence length="625" mass="72401">MENKKSLYRIYRPKNLDQVAGHEEIKEILSIQVERNNFPHALLFSGQRGTGKTSMAKIFAKMINCENLNNNKSCDDCKSCLEFNRNANPDILEMDAASNNGVDEIRNINNNVNTLPTISKFKVYIIDEVHMLTNSAFNALLKTLEEPPAHVIFILATTEYFKIPATIISRCQIYNFKKISKESVEKKLIEISKAEGKEIDKEALQELFYMSEGSLRDALNLLEQTLIIAKETITINELKKVFYISTKEEKLNIIKNIFSKNSKNIIDYFENANNQGLDFQSTCIGLLNILKEIITFKMTNSLEVLSILEKKDIDQLSDIELKDLFCLSDNITNAYTKSKNSNINYQYILINILKTVAELTTHISVVNLNKKVNSSLPNNTLSKNEVKKENDIVTKPAKVYEETKTISQELQNELIIDQKKEVEAENEKLEKDRKKVFKEEEGESKLLNYQISTLCLETNNLISEVKVTDDQIFNLIVGATKEGRKIFEEKFELLIKESQDNEEDLKNTIYFYNVKVRAANDEAVLIVVEDSLTANWINNKFQDHEFRKLIFQKLGNEFAMICIDKYRWNHIKEEYMYRKKTNTLKQNYEKINAINYYTNLSKVENESIYLQRAKKLLKINIKVVD</sequence>
<accession>A0A4P7AHR2</accession>
<keyword evidence="6 8" id="KW-0239">DNA-directed DNA polymerase</keyword>
<evidence type="ECO:0000256" key="8">
    <source>
        <dbReference type="RuleBase" id="RU364063"/>
    </source>
</evidence>
<proteinExistence type="inferred from homology"/>
<evidence type="ECO:0000313" key="11">
    <source>
        <dbReference type="EMBL" id="QBQ07208.1"/>
    </source>
</evidence>
<evidence type="ECO:0000256" key="5">
    <source>
        <dbReference type="ARBA" id="ARBA00022840"/>
    </source>
</evidence>
<dbReference type="OrthoDB" id="9810148at2"/>
<dbReference type="Pfam" id="PF13177">
    <property type="entry name" value="DNA_pol3_delta2"/>
    <property type="match status" value="1"/>
</dbReference>
<organism evidence="11 12">
    <name type="scientific">Spiroplasma gladiatoris</name>
    <dbReference type="NCBI Taxonomy" id="2143"/>
    <lineage>
        <taxon>Bacteria</taxon>
        <taxon>Bacillati</taxon>
        <taxon>Mycoplasmatota</taxon>
        <taxon>Mollicutes</taxon>
        <taxon>Entomoplasmatales</taxon>
        <taxon>Spiroplasmataceae</taxon>
        <taxon>Spiroplasma</taxon>
    </lineage>
</organism>
<gene>
    <name evidence="8 11" type="primary">dnaX</name>
    <name evidence="11" type="ORF">SGLAD_v1c00070</name>
</gene>
<dbReference type="CDD" id="cd18137">
    <property type="entry name" value="HLD_clamp_pol_III_gamma_tau"/>
    <property type="match status" value="1"/>
</dbReference>
<comment type="similarity">
    <text evidence="1 8">Belongs to the DnaX/STICHEL family.</text>
</comment>
<comment type="catalytic activity">
    <reaction evidence="7 8">
        <text>DNA(n) + a 2'-deoxyribonucleoside 5'-triphosphate = DNA(n+1) + diphosphate</text>
        <dbReference type="Rhea" id="RHEA:22508"/>
        <dbReference type="Rhea" id="RHEA-COMP:17339"/>
        <dbReference type="Rhea" id="RHEA-COMP:17340"/>
        <dbReference type="ChEBI" id="CHEBI:33019"/>
        <dbReference type="ChEBI" id="CHEBI:61560"/>
        <dbReference type="ChEBI" id="CHEBI:173112"/>
        <dbReference type="EC" id="2.7.7.7"/>
    </reaction>
</comment>
<keyword evidence="8" id="KW-0548">Nucleotidyltransferase</keyword>
<keyword evidence="8" id="KW-0808">Transferase</keyword>
<protein>
    <recommendedName>
        <fullName evidence="8">DNA polymerase III subunit gamma/tau</fullName>
        <ecNumber evidence="8">2.7.7.7</ecNumber>
    </recommendedName>
</protein>
<dbReference type="PANTHER" id="PTHR11669">
    <property type="entry name" value="REPLICATION FACTOR C / DNA POLYMERASE III GAMMA-TAU SUBUNIT"/>
    <property type="match status" value="1"/>
</dbReference>
<evidence type="ECO:0000256" key="6">
    <source>
        <dbReference type="ARBA" id="ARBA00022932"/>
    </source>
</evidence>
<feature type="coiled-coil region" evidence="9">
    <location>
        <begin position="407"/>
        <end position="439"/>
    </location>
</feature>
<evidence type="ECO:0000256" key="4">
    <source>
        <dbReference type="ARBA" id="ARBA00022833"/>
    </source>
</evidence>
<keyword evidence="12" id="KW-1185">Reference proteome</keyword>
<dbReference type="RefSeq" id="WP_134297011.1">
    <property type="nucleotide sequence ID" value="NZ_CP038013.1"/>
</dbReference>
<dbReference type="InterPro" id="IPR003593">
    <property type="entry name" value="AAA+_ATPase"/>
</dbReference>
<evidence type="ECO:0000259" key="10">
    <source>
        <dbReference type="SMART" id="SM00382"/>
    </source>
</evidence>
<evidence type="ECO:0000313" key="12">
    <source>
        <dbReference type="Proteomes" id="UP000294309"/>
    </source>
</evidence>
<feature type="domain" description="AAA+ ATPase" evidence="10">
    <location>
        <begin position="38"/>
        <end position="180"/>
    </location>
</feature>
<keyword evidence="9" id="KW-0175">Coiled coil</keyword>
<dbReference type="Pfam" id="PF22608">
    <property type="entry name" value="DNAX_ATPase_lid"/>
    <property type="match status" value="1"/>
</dbReference>
<keyword evidence="3 8" id="KW-0547">Nucleotide-binding</keyword>
<dbReference type="GO" id="GO:0003887">
    <property type="term" value="F:DNA-directed DNA polymerase activity"/>
    <property type="evidence" value="ECO:0007669"/>
    <property type="project" value="UniProtKB-KW"/>
</dbReference>
<dbReference type="SUPFAM" id="SSF52540">
    <property type="entry name" value="P-loop containing nucleoside triphosphate hydrolases"/>
    <property type="match status" value="1"/>
</dbReference>
<dbReference type="GO" id="GO:0046872">
    <property type="term" value="F:metal ion binding"/>
    <property type="evidence" value="ECO:0007669"/>
    <property type="project" value="UniProtKB-KW"/>
</dbReference>
<dbReference type="FunFam" id="3.40.50.300:FF:000014">
    <property type="entry name" value="DNA polymerase III subunit gamma/tau"/>
    <property type="match status" value="1"/>
</dbReference>
<keyword evidence="5 8" id="KW-0067">ATP-binding</keyword>
<dbReference type="Proteomes" id="UP000294309">
    <property type="component" value="Chromosome"/>
</dbReference>